<sequence length="37" mass="4378">MLMFASLPLGVYKNTILVNLNFNIFNSAWCGHFYFYQ</sequence>
<reference evidence="1 2" key="1">
    <citation type="submission" date="2015-03" db="EMBL/GenBank/DDBJ databases">
        <title>Genome sequence of Pseudoalteromonas aurantia.</title>
        <authorList>
            <person name="Xie B.-B."/>
            <person name="Rong J.-C."/>
            <person name="Qin Q.-L."/>
            <person name="Zhang Y.-Z."/>
        </authorList>
    </citation>
    <scope>NUCLEOTIDE SEQUENCE [LARGE SCALE GENOMIC DNA]</scope>
    <source>
        <strain evidence="1 2">208</strain>
    </source>
</reference>
<protein>
    <submittedName>
        <fullName evidence="1">Uncharacterized protein</fullName>
    </submittedName>
</protein>
<proteinExistence type="predicted"/>
<accession>A0ABR9E7K6</accession>
<organism evidence="1 2">
    <name type="scientific">Pseudoalteromonas aurantia 208</name>
    <dbReference type="NCBI Taxonomy" id="1314867"/>
    <lineage>
        <taxon>Bacteria</taxon>
        <taxon>Pseudomonadati</taxon>
        <taxon>Pseudomonadota</taxon>
        <taxon>Gammaproteobacteria</taxon>
        <taxon>Alteromonadales</taxon>
        <taxon>Pseudoalteromonadaceae</taxon>
        <taxon>Pseudoalteromonas</taxon>
    </lineage>
</organism>
<keyword evidence="2" id="KW-1185">Reference proteome</keyword>
<evidence type="ECO:0000313" key="2">
    <source>
        <dbReference type="Proteomes" id="UP000615755"/>
    </source>
</evidence>
<gene>
    <name evidence="1" type="ORF">PAUR_a0275</name>
</gene>
<dbReference type="Proteomes" id="UP000615755">
    <property type="component" value="Unassembled WGS sequence"/>
</dbReference>
<evidence type="ECO:0000313" key="1">
    <source>
        <dbReference type="EMBL" id="MBE0366990.1"/>
    </source>
</evidence>
<name>A0ABR9E7K6_9GAMM</name>
<comment type="caution">
    <text evidence="1">The sequence shown here is derived from an EMBL/GenBank/DDBJ whole genome shotgun (WGS) entry which is preliminary data.</text>
</comment>
<dbReference type="EMBL" id="AQGV01000011">
    <property type="protein sequence ID" value="MBE0366990.1"/>
    <property type="molecule type" value="Genomic_DNA"/>
</dbReference>